<dbReference type="Proteomes" id="UP000178930">
    <property type="component" value="Unassembled WGS sequence"/>
</dbReference>
<keyword evidence="1" id="KW-0812">Transmembrane</keyword>
<organism evidence="2 3">
    <name type="scientific">Candidatus Buchananbacteria bacterium RIFCSPHIGHO2_01_FULL_39_14</name>
    <dbReference type="NCBI Taxonomy" id="1797532"/>
    <lineage>
        <taxon>Bacteria</taxon>
        <taxon>Candidatus Buchananiibacteriota</taxon>
    </lineage>
</organism>
<protein>
    <recommendedName>
        <fullName evidence="4">DUF2304 domain-containing protein</fullName>
    </recommendedName>
</protein>
<evidence type="ECO:0000313" key="2">
    <source>
        <dbReference type="EMBL" id="OGY43450.1"/>
    </source>
</evidence>
<evidence type="ECO:0000256" key="1">
    <source>
        <dbReference type="SAM" id="Phobius"/>
    </source>
</evidence>
<proteinExistence type="predicted"/>
<sequence>MIIKIIILLFVIFVLWRTTSRYLRGDITVRELMIWVIFWLLVGLAVVLPQKTDIIAQWLGVSRGADLLVYLSIIVLFFVVFRIIVKLEKIDQEITKIVREAALENDNKSKVQNQNVNSMSNDKIQNNI</sequence>
<accession>A0A1G1XV23</accession>
<comment type="caution">
    <text evidence="2">The sequence shown here is derived from an EMBL/GenBank/DDBJ whole genome shotgun (WGS) entry which is preliminary data.</text>
</comment>
<dbReference type="Pfam" id="PF10066">
    <property type="entry name" value="DUF2304"/>
    <property type="match status" value="1"/>
</dbReference>
<evidence type="ECO:0000313" key="3">
    <source>
        <dbReference type="Proteomes" id="UP000178930"/>
    </source>
</evidence>
<feature type="transmembrane region" description="Helical" evidence="1">
    <location>
        <begin position="6"/>
        <end position="23"/>
    </location>
</feature>
<keyword evidence="1" id="KW-1133">Transmembrane helix</keyword>
<keyword evidence="1" id="KW-0472">Membrane</keyword>
<dbReference type="AlphaFoldDB" id="A0A1G1XV23"/>
<dbReference type="EMBL" id="MHIB01000037">
    <property type="protein sequence ID" value="OGY43450.1"/>
    <property type="molecule type" value="Genomic_DNA"/>
</dbReference>
<dbReference type="InterPro" id="IPR019277">
    <property type="entry name" value="DUF2304"/>
</dbReference>
<feature type="transmembrane region" description="Helical" evidence="1">
    <location>
        <begin position="68"/>
        <end position="85"/>
    </location>
</feature>
<evidence type="ECO:0008006" key="4">
    <source>
        <dbReference type="Google" id="ProtNLM"/>
    </source>
</evidence>
<gene>
    <name evidence="2" type="ORF">A2729_04755</name>
</gene>
<reference evidence="2 3" key="1">
    <citation type="journal article" date="2016" name="Nat. Commun.">
        <title>Thousands of microbial genomes shed light on interconnected biogeochemical processes in an aquifer system.</title>
        <authorList>
            <person name="Anantharaman K."/>
            <person name="Brown C.T."/>
            <person name="Hug L.A."/>
            <person name="Sharon I."/>
            <person name="Castelle C.J."/>
            <person name="Probst A.J."/>
            <person name="Thomas B.C."/>
            <person name="Singh A."/>
            <person name="Wilkins M.J."/>
            <person name="Karaoz U."/>
            <person name="Brodie E.L."/>
            <person name="Williams K.H."/>
            <person name="Hubbard S.S."/>
            <person name="Banfield J.F."/>
        </authorList>
    </citation>
    <scope>NUCLEOTIDE SEQUENCE [LARGE SCALE GENOMIC DNA]</scope>
</reference>
<name>A0A1G1XV23_9BACT</name>
<dbReference type="STRING" id="1797532.A2729_04755"/>
<feature type="transmembrane region" description="Helical" evidence="1">
    <location>
        <begin position="32"/>
        <end position="48"/>
    </location>
</feature>